<comment type="similarity">
    <text evidence="9">Belongs to the class-I aminoacyl-tRNA synthetase family.</text>
</comment>
<dbReference type="Pfam" id="PF00579">
    <property type="entry name" value="tRNA-synt_1b"/>
    <property type="match status" value="1"/>
</dbReference>
<evidence type="ECO:0000256" key="10">
    <source>
        <dbReference type="SAM" id="Coils"/>
    </source>
</evidence>
<keyword evidence="4 9" id="KW-0067">ATP-binding</keyword>
<dbReference type="PANTHER" id="PTHR46264:SF4">
    <property type="entry name" value="TYROSINE--TRNA LIGASE, CYTOPLASMIC"/>
    <property type="match status" value="1"/>
</dbReference>
<dbReference type="GO" id="GO:0005737">
    <property type="term" value="C:cytoplasm"/>
    <property type="evidence" value="ECO:0007669"/>
    <property type="project" value="UniProtKB-UniRule"/>
</dbReference>
<dbReference type="InterPro" id="IPR002307">
    <property type="entry name" value="Tyr-tRNA-ligase"/>
</dbReference>
<organism evidence="11 12">
    <name type="scientific">Candidatus Parvarchaeum acidiphilum ARMAN-4</name>
    <dbReference type="NCBI Taxonomy" id="662760"/>
    <lineage>
        <taxon>Archaea</taxon>
        <taxon>Candidatus Parvarchaeota</taxon>
        <taxon>Candidatus Parvarchaeum</taxon>
    </lineage>
</organism>
<dbReference type="PIRSF" id="PIRSF006588">
    <property type="entry name" value="TyrRS_arch_euk"/>
    <property type="match status" value="1"/>
</dbReference>
<dbReference type="AlphaFoldDB" id="D2EG16"/>
<evidence type="ECO:0000256" key="1">
    <source>
        <dbReference type="ARBA" id="ARBA00013160"/>
    </source>
</evidence>
<evidence type="ECO:0000256" key="9">
    <source>
        <dbReference type="RuleBase" id="RU363036"/>
    </source>
</evidence>
<dbReference type="PROSITE" id="PS00178">
    <property type="entry name" value="AA_TRNA_LIGASE_I"/>
    <property type="match status" value="1"/>
</dbReference>
<evidence type="ECO:0000256" key="8">
    <source>
        <dbReference type="NCBIfam" id="TIGR00234"/>
    </source>
</evidence>
<keyword evidence="2 9" id="KW-0436">Ligase</keyword>
<keyword evidence="5 9" id="KW-0648">Protein biosynthesis</keyword>
<keyword evidence="6 9" id="KW-0030">Aminoacyl-tRNA synthetase</keyword>
<dbReference type="GO" id="GO:0004831">
    <property type="term" value="F:tyrosine-tRNA ligase activity"/>
    <property type="evidence" value="ECO:0007669"/>
    <property type="project" value="UniProtKB-UniRule"/>
</dbReference>
<evidence type="ECO:0000256" key="3">
    <source>
        <dbReference type="ARBA" id="ARBA00022741"/>
    </source>
</evidence>
<dbReference type="Gene3D" id="1.10.240.10">
    <property type="entry name" value="Tyrosyl-Transfer RNA Synthetase"/>
    <property type="match status" value="1"/>
</dbReference>
<dbReference type="SUPFAM" id="SSF52374">
    <property type="entry name" value="Nucleotidylyl transferase"/>
    <property type="match status" value="1"/>
</dbReference>
<dbReference type="InterPro" id="IPR001412">
    <property type="entry name" value="aa-tRNA-synth_I_CS"/>
</dbReference>
<dbReference type="InterPro" id="IPR002305">
    <property type="entry name" value="aa-tRNA-synth_Ic"/>
</dbReference>
<evidence type="ECO:0000256" key="4">
    <source>
        <dbReference type="ARBA" id="ARBA00022840"/>
    </source>
</evidence>
<evidence type="ECO:0000256" key="6">
    <source>
        <dbReference type="ARBA" id="ARBA00023146"/>
    </source>
</evidence>
<evidence type="ECO:0000313" key="11">
    <source>
        <dbReference type="EMBL" id="EEZ92708.1"/>
    </source>
</evidence>
<dbReference type="Gene3D" id="3.40.50.620">
    <property type="entry name" value="HUPs"/>
    <property type="match status" value="1"/>
</dbReference>
<comment type="catalytic activity">
    <reaction evidence="7">
        <text>tRNA(Tyr) + L-tyrosine + ATP = L-tyrosyl-tRNA(Tyr) + AMP + diphosphate + H(+)</text>
        <dbReference type="Rhea" id="RHEA:10220"/>
        <dbReference type="Rhea" id="RHEA-COMP:9706"/>
        <dbReference type="Rhea" id="RHEA-COMP:9707"/>
        <dbReference type="ChEBI" id="CHEBI:15378"/>
        <dbReference type="ChEBI" id="CHEBI:30616"/>
        <dbReference type="ChEBI" id="CHEBI:33019"/>
        <dbReference type="ChEBI" id="CHEBI:58315"/>
        <dbReference type="ChEBI" id="CHEBI:78442"/>
        <dbReference type="ChEBI" id="CHEBI:78536"/>
        <dbReference type="ChEBI" id="CHEBI:456215"/>
        <dbReference type="EC" id="6.1.1.1"/>
    </reaction>
</comment>
<accession>D2EG16</accession>
<proteinExistence type="inferred from homology"/>
<reference evidence="11 12" key="1">
    <citation type="journal article" date="2010" name="Proc. Natl. Acad. Sci. U.S.A.">
        <title>Enigmatic, ultrasmall, uncultivated Archaea.</title>
        <authorList>
            <person name="Baker B.J."/>
            <person name="Comolli L.R."/>
            <person name="Dick G.J."/>
            <person name="Hauser L.J."/>
            <person name="Hyatt D."/>
            <person name="Dill B.D."/>
            <person name="Land M.L."/>
            <person name="Verberkmoes N.C."/>
            <person name="Hettich R.L."/>
            <person name="Banfield J.F."/>
        </authorList>
    </citation>
    <scope>NUCLEOTIDE SEQUENCE [LARGE SCALE GENOMIC DNA]</scope>
</reference>
<feature type="coiled-coil region" evidence="10">
    <location>
        <begin position="309"/>
        <end position="336"/>
    </location>
</feature>
<evidence type="ECO:0000256" key="2">
    <source>
        <dbReference type="ARBA" id="ARBA00022598"/>
    </source>
</evidence>
<dbReference type="NCBIfam" id="NF006330">
    <property type="entry name" value="PRK08560.1"/>
    <property type="match status" value="1"/>
</dbReference>
<evidence type="ECO:0000256" key="7">
    <source>
        <dbReference type="ARBA" id="ARBA00048248"/>
    </source>
</evidence>
<dbReference type="Proteomes" id="UP000009375">
    <property type="component" value="Unassembled WGS sequence"/>
</dbReference>
<dbReference type="GO" id="GO:0005524">
    <property type="term" value="F:ATP binding"/>
    <property type="evidence" value="ECO:0007669"/>
    <property type="project" value="UniProtKB-KW"/>
</dbReference>
<dbReference type="InterPro" id="IPR014729">
    <property type="entry name" value="Rossmann-like_a/b/a_fold"/>
</dbReference>
<dbReference type="InterPro" id="IPR023617">
    <property type="entry name" value="Tyr-tRNA-ligase_arc/euk-type"/>
</dbReference>
<dbReference type="EC" id="6.1.1.1" evidence="1 8"/>
<name>D2EG16_PARA4</name>
<evidence type="ECO:0000256" key="5">
    <source>
        <dbReference type="ARBA" id="ARBA00022917"/>
    </source>
</evidence>
<keyword evidence="10" id="KW-0175">Coiled coil</keyword>
<dbReference type="EMBL" id="GG730051">
    <property type="protein sequence ID" value="EEZ92708.1"/>
    <property type="molecule type" value="Genomic_DNA"/>
</dbReference>
<dbReference type="NCBIfam" id="TIGR00234">
    <property type="entry name" value="tyrS"/>
    <property type="match status" value="1"/>
</dbReference>
<dbReference type="InterPro" id="IPR050489">
    <property type="entry name" value="Tyr-tRNA_synthase"/>
</dbReference>
<sequence length="343" mass="39356">MYILMDVEERLDIIKRNTLEIITLEDLRSLLNEGKPLSVYIGRAPTGSIHLGHLVALGKLFDFERAGIHSKILIADLHAALDDLKSKWDELDKRVDYTKKCIELSFDWERVPEFVRGSDFELSQPYVSDLLKLSTLTTAEKATHAASEVTRMKNPKVSELIYPLMQTLDEEYLDVDIQLGGMDQRHIFAYAREYLQKLGYRKRVEVLTPLIASIRGPGTKMSSSVPESNIKIYDSEESIKKKILNGYCPEGIIEDNFIIQIVNFFILPNDGSFTIEREQKFGGDITINSPEQMIDLYGKKSIHPLDLKNAVAENLIKRFKNAREFFERQKEMLEDLGPSFMPY</sequence>
<dbReference type="PANTHER" id="PTHR46264">
    <property type="entry name" value="TYROSINE-TRNA LIGASE"/>
    <property type="match status" value="1"/>
</dbReference>
<keyword evidence="3 9" id="KW-0547">Nucleotide-binding</keyword>
<dbReference type="GO" id="GO:0006437">
    <property type="term" value="P:tyrosyl-tRNA aminoacylation"/>
    <property type="evidence" value="ECO:0007669"/>
    <property type="project" value="UniProtKB-UniRule"/>
</dbReference>
<evidence type="ECO:0000313" key="12">
    <source>
        <dbReference type="Proteomes" id="UP000009375"/>
    </source>
</evidence>
<dbReference type="PRINTS" id="PR01040">
    <property type="entry name" value="TRNASYNTHTYR"/>
</dbReference>
<protein>
    <recommendedName>
        <fullName evidence="1 8">Tyrosine--tRNA ligase</fullName>
        <ecNumber evidence="1 8">6.1.1.1</ecNumber>
    </recommendedName>
</protein>
<gene>
    <name evidence="11" type="ORF">BJBARM4_0699</name>
</gene>